<organism evidence="1 2">
    <name type="scientific">Pedobacter miscanthi</name>
    <dbReference type="NCBI Taxonomy" id="2259170"/>
    <lineage>
        <taxon>Bacteria</taxon>
        <taxon>Pseudomonadati</taxon>
        <taxon>Bacteroidota</taxon>
        <taxon>Sphingobacteriia</taxon>
        <taxon>Sphingobacteriales</taxon>
        <taxon>Sphingobacteriaceae</taxon>
        <taxon>Pedobacter</taxon>
    </lineage>
</organism>
<keyword evidence="2" id="KW-1185">Reference proteome</keyword>
<sequence>MRGLQKLNIQLLQSAKFCHKDISDLQSIVNAINLHWSNGPVEGNGNKLKLSKVKCTEGQASIYSGKDWC</sequence>
<dbReference type="EMBL" id="QNQU01000049">
    <property type="protein sequence ID" value="RBQ02188.1"/>
    <property type="molecule type" value="Genomic_DNA"/>
</dbReference>
<evidence type="ECO:0000313" key="2">
    <source>
        <dbReference type="Proteomes" id="UP000252081"/>
    </source>
</evidence>
<dbReference type="Proteomes" id="UP000252081">
    <property type="component" value="Unassembled WGS sequence"/>
</dbReference>
<name>A0A366KL36_9SPHI</name>
<comment type="caution">
    <text evidence="1">The sequence shown here is derived from an EMBL/GenBank/DDBJ whole genome shotgun (WGS) entry which is preliminary data.</text>
</comment>
<reference evidence="1 2" key="1">
    <citation type="submission" date="2018-07" db="EMBL/GenBank/DDBJ databases">
        <title>A draft genome of a endophytic bacteria, a new species of Pedobacter.</title>
        <authorList>
            <person name="Zhang Z.D."/>
            <person name="Chen Z.J."/>
        </authorList>
    </citation>
    <scope>NUCLEOTIDE SEQUENCE [LARGE SCALE GENOMIC DNA]</scope>
    <source>
        <strain evidence="1 2">RS10</strain>
    </source>
</reference>
<evidence type="ECO:0000313" key="1">
    <source>
        <dbReference type="EMBL" id="RBQ02188.1"/>
    </source>
</evidence>
<gene>
    <name evidence="1" type="ORF">DRW42_27930</name>
</gene>
<protein>
    <submittedName>
        <fullName evidence="1">Uncharacterized protein</fullName>
    </submittedName>
</protein>
<accession>A0A366KL36</accession>
<proteinExistence type="predicted"/>
<dbReference type="AlphaFoldDB" id="A0A366KL36"/>